<organism evidence="1 2">
    <name type="scientific">Ramlibacter montanisoli</name>
    <dbReference type="NCBI Taxonomy" id="2732512"/>
    <lineage>
        <taxon>Bacteria</taxon>
        <taxon>Pseudomonadati</taxon>
        <taxon>Pseudomonadota</taxon>
        <taxon>Betaproteobacteria</taxon>
        <taxon>Burkholderiales</taxon>
        <taxon>Comamonadaceae</taxon>
        <taxon>Ramlibacter</taxon>
    </lineage>
</organism>
<reference evidence="1 2" key="2">
    <citation type="submission" date="2020-06" db="EMBL/GenBank/DDBJ databases">
        <title>Ramlibacter rhizophilus sp. nov., isolated from rhizosphere soil of national flower Mugunghwa from South Korea.</title>
        <authorList>
            <person name="Zheng-Fei Y."/>
            <person name="Huan T."/>
        </authorList>
    </citation>
    <scope>NUCLEOTIDE SEQUENCE [LARGE SCALE GENOMIC DNA]</scope>
    <source>
        <strain evidence="1 2">B156</strain>
    </source>
</reference>
<gene>
    <name evidence="1" type="ORF">HK415_11060</name>
</gene>
<dbReference type="EMBL" id="JABFCS010000001">
    <property type="protein sequence ID" value="NNU43572.1"/>
    <property type="molecule type" value="Genomic_DNA"/>
</dbReference>
<reference evidence="1 2" key="1">
    <citation type="submission" date="2020-05" db="EMBL/GenBank/DDBJ databases">
        <authorList>
            <person name="Khan S.A."/>
            <person name="Jeon C.O."/>
            <person name="Chun B.H."/>
        </authorList>
    </citation>
    <scope>NUCLEOTIDE SEQUENCE [LARGE SCALE GENOMIC DNA]</scope>
    <source>
        <strain evidence="1 2">B156</strain>
    </source>
</reference>
<evidence type="ECO:0000313" key="2">
    <source>
        <dbReference type="Proteomes" id="UP000552954"/>
    </source>
</evidence>
<dbReference type="Proteomes" id="UP000552954">
    <property type="component" value="Unassembled WGS sequence"/>
</dbReference>
<name>A0A849K586_9BURK</name>
<dbReference type="AlphaFoldDB" id="A0A849K586"/>
<accession>A0A849K586</accession>
<comment type="caution">
    <text evidence="1">The sequence shown here is derived from an EMBL/GenBank/DDBJ whole genome shotgun (WGS) entry which is preliminary data.</text>
</comment>
<evidence type="ECO:0000313" key="1">
    <source>
        <dbReference type="EMBL" id="NNU43572.1"/>
    </source>
</evidence>
<keyword evidence="2" id="KW-1185">Reference proteome</keyword>
<dbReference type="RefSeq" id="WP_171558965.1">
    <property type="nucleotide sequence ID" value="NZ_JABFCS010000001.1"/>
</dbReference>
<sequence length="88" mass="10029">MLMVKAAVVLSNRIGGPSVRNQLQTLLDERGLHASPSTLTAIMQRVTSKLFPGEKASYLSDQLGYLTQLWLPELPLKIRRRRRAYFLF</sequence>
<proteinExistence type="predicted"/>
<protein>
    <submittedName>
        <fullName evidence="1">Uncharacterized protein</fullName>
    </submittedName>
</protein>